<keyword evidence="4" id="KW-1185">Reference proteome</keyword>
<feature type="compositionally biased region" description="Basic residues" evidence="1">
    <location>
        <begin position="153"/>
        <end position="162"/>
    </location>
</feature>
<dbReference type="PANTHER" id="PTHR34826">
    <property type="entry name" value="UPF0590 PROTEIN C409.17C"/>
    <property type="match status" value="1"/>
</dbReference>
<name>A0A4S4KQE1_9APHY</name>
<dbReference type="InterPro" id="IPR013897">
    <property type="entry name" value="Duc1"/>
</dbReference>
<feature type="domain" description="Domain of unknown function at the cortex 1" evidence="2">
    <location>
        <begin position="3"/>
        <end position="229"/>
    </location>
</feature>
<accession>A0A4S4KQE1</accession>
<sequence length="428" mass="46801">MPRLRILAGPSLTELTPIEANSDVPLSVQSDAFEGQVAVYIKDFVGESGKAARSPYFEHHKRKGITWSIQIQDDILFGNVFDRPLKLPWGFGAALKFMKYVDPTLEENFTSRSRPWAFSPLVSTMPHIHHSRLDADDISHLRTRTSTGSPSRAPHKDRKQRKAYFRGAAERKEVLFGPNDLITADFCHHYLDFGDDSIILRLPCGISIDLLRYWDGQPVRFVCCKRARKGERTDGAPWETSRDNDCSNHLVQFTIRTKMSLSVIQTPLFGGVNGGTFFNDLLSGGWPGQLNLNLNHPISQVSVAAGWEIDGIGITYNLANGSQVSFVHGSNPNTAVNLGATEYIQSIVGRAGYQNYYKASLVNQLTFVIVDNSTLAVRTAGPFGNGDQSNNGSPFTVSNPIALAGYATAGTSALGLGGLSFIKSAGGF</sequence>
<gene>
    <name evidence="3" type="ORF">EW026_g2067</name>
</gene>
<dbReference type="InterPro" id="IPR036404">
    <property type="entry name" value="Jacalin-like_lectin_dom_sf"/>
</dbReference>
<dbReference type="Gene3D" id="2.100.10.30">
    <property type="entry name" value="Jacalin-like lectin domain"/>
    <property type="match status" value="1"/>
</dbReference>
<dbReference type="Proteomes" id="UP000309038">
    <property type="component" value="Unassembled WGS sequence"/>
</dbReference>
<evidence type="ECO:0000259" key="2">
    <source>
        <dbReference type="Pfam" id="PF08588"/>
    </source>
</evidence>
<dbReference type="EMBL" id="SGPJ01000049">
    <property type="protein sequence ID" value="THH00471.1"/>
    <property type="molecule type" value="Genomic_DNA"/>
</dbReference>
<evidence type="ECO:0000313" key="3">
    <source>
        <dbReference type="EMBL" id="THH00471.1"/>
    </source>
</evidence>
<reference evidence="3 4" key="1">
    <citation type="submission" date="2019-02" db="EMBL/GenBank/DDBJ databases">
        <title>Genome sequencing of the rare red list fungi Phlebia centrifuga.</title>
        <authorList>
            <person name="Buettner E."/>
            <person name="Kellner H."/>
        </authorList>
    </citation>
    <scope>NUCLEOTIDE SEQUENCE [LARGE SCALE GENOMIC DNA]</scope>
    <source>
        <strain evidence="3 4">DSM 108282</strain>
    </source>
</reference>
<comment type="caution">
    <text evidence="3">The sequence shown here is derived from an EMBL/GenBank/DDBJ whole genome shotgun (WGS) entry which is preliminary data.</text>
</comment>
<protein>
    <recommendedName>
        <fullName evidence="2">Domain of unknown function at the cortex 1 domain-containing protein</fullName>
    </recommendedName>
</protein>
<proteinExistence type="predicted"/>
<dbReference type="AlphaFoldDB" id="A0A4S4KQE1"/>
<evidence type="ECO:0000313" key="4">
    <source>
        <dbReference type="Proteomes" id="UP000309038"/>
    </source>
</evidence>
<feature type="region of interest" description="Disordered" evidence="1">
    <location>
        <begin position="142"/>
        <end position="162"/>
    </location>
</feature>
<dbReference type="SUPFAM" id="SSF51101">
    <property type="entry name" value="Mannose-binding lectins"/>
    <property type="match status" value="1"/>
</dbReference>
<dbReference type="Pfam" id="PF08588">
    <property type="entry name" value="Duc1"/>
    <property type="match status" value="1"/>
</dbReference>
<organism evidence="3 4">
    <name type="scientific">Hermanssonia centrifuga</name>
    <dbReference type="NCBI Taxonomy" id="98765"/>
    <lineage>
        <taxon>Eukaryota</taxon>
        <taxon>Fungi</taxon>
        <taxon>Dikarya</taxon>
        <taxon>Basidiomycota</taxon>
        <taxon>Agaricomycotina</taxon>
        <taxon>Agaricomycetes</taxon>
        <taxon>Polyporales</taxon>
        <taxon>Meruliaceae</taxon>
        <taxon>Hermanssonia</taxon>
    </lineage>
</organism>
<dbReference type="PANTHER" id="PTHR34826:SF2">
    <property type="entry name" value="UPF0590 PROTEIN C409.17C"/>
    <property type="match status" value="1"/>
</dbReference>
<evidence type="ECO:0000256" key="1">
    <source>
        <dbReference type="SAM" id="MobiDB-lite"/>
    </source>
</evidence>